<dbReference type="InterPro" id="IPR029061">
    <property type="entry name" value="THDP-binding"/>
</dbReference>
<evidence type="ECO:0000256" key="3">
    <source>
        <dbReference type="RuleBase" id="RU362132"/>
    </source>
</evidence>
<organism evidence="7 8">
    <name type="scientific">Streptomyces rubradiris</name>
    <name type="common">Streptomyces achromogenes subsp. rubradiris</name>
    <dbReference type="NCBI Taxonomy" id="285531"/>
    <lineage>
        <taxon>Bacteria</taxon>
        <taxon>Bacillati</taxon>
        <taxon>Actinomycetota</taxon>
        <taxon>Actinomycetes</taxon>
        <taxon>Kitasatosporales</taxon>
        <taxon>Streptomycetaceae</taxon>
        <taxon>Streptomyces</taxon>
    </lineage>
</organism>
<dbReference type="InterPro" id="IPR011766">
    <property type="entry name" value="TPP_enzyme_TPP-bd"/>
</dbReference>
<dbReference type="Pfam" id="PF02775">
    <property type="entry name" value="TPP_enzyme_C"/>
    <property type="match status" value="1"/>
</dbReference>
<dbReference type="CDD" id="cd07035">
    <property type="entry name" value="TPP_PYR_POX_like"/>
    <property type="match status" value="1"/>
</dbReference>
<dbReference type="Gene3D" id="3.40.50.1220">
    <property type="entry name" value="TPP-binding domain"/>
    <property type="match status" value="1"/>
</dbReference>
<comment type="similarity">
    <text evidence="1 3">Belongs to the TPP enzyme family.</text>
</comment>
<dbReference type="InterPro" id="IPR006397">
    <property type="entry name" value="Glyox_carbo_lig"/>
</dbReference>
<protein>
    <submittedName>
        <fullName evidence="7">Glyoxylate carboligase</fullName>
    </submittedName>
</protein>
<dbReference type="NCBIfam" id="NF008431">
    <property type="entry name" value="PRK11269.1"/>
    <property type="match status" value="1"/>
</dbReference>
<evidence type="ECO:0000256" key="2">
    <source>
        <dbReference type="ARBA" id="ARBA00023052"/>
    </source>
</evidence>
<dbReference type="EMBL" id="BNEA01000015">
    <property type="protein sequence ID" value="GHI54470.1"/>
    <property type="molecule type" value="Genomic_DNA"/>
</dbReference>
<dbReference type="InterPro" id="IPR029035">
    <property type="entry name" value="DHS-like_NAD/FAD-binding_dom"/>
</dbReference>
<gene>
    <name evidence="7" type="ORF">Srubr_43160</name>
</gene>
<dbReference type="PANTHER" id="PTHR18968:SF14">
    <property type="entry name" value="GLYOXYLATE CARBOLIGASE"/>
    <property type="match status" value="1"/>
</dbReference>
<dbReference type="InterPro" id="IPR012001">
    <property type="entry name" value="Thiamin_PyroP_enz_TPP-bd_dom"/>
</dbReference>
<sequence length="595" mass="64438">MARMTAARAAVEILKREGVTDAFGVPGAAINPFYKALKEGGGINHTLARHVEGASHMAEGYTRTKPGNIGVCIGTSGPAGTDMITGLYSAIGDSIPILCITGQAPTNVIHKEDFQAVDIASIAKPVTKMAVTVLEAAQVPGVFQQAFHLMRSGRPGPVLIDLPIDVQLTEIEFDPETYEPLPVYKPTATRAQIEKAITFLLESERPVIVAGGGIIGADASDLLVEFAELTQTPVIPTLMGWGALPDDHELNAGMVGVQTSHRYGNANFLESDFVLGIGNRWANRHTGYKLDVYRQGRKFVHVDIEPTQIGKIFPPDYGVVSDAKAALELFVEVAKELKAAGKLPDRGAWVASTQERKATLLRRTHFDNVPMKPQRVYEEMNKAFGPETRYVTTIGLSQIAGAQMLHVYKPRHWINCGQAGPLGWTIPAAIGVAKADPDSPVVALSGDYDFQFLIEELAVAAQHKIPYVHVLVNNAYLGLIRQAQIGLDINFQVNLEFENINTPELGVYGVDHVKVAEGLGCKAIRVTEPDQLGAAFEQAKKLAAEYQVPVVVEAILERITNISMSRTMDISDISEFEDLATEPGHAPTSIKTLKV</sequence>
<evidence type="ECO:0000259" key="4">
    <source>
        <dbReference type="Pfam" id="PF00205"/>
    </source>
</evidence>
<dbReference type="Proteomes" id="UP000646738">
    <property type="component" value="Unassembled WGS sequence"/>
</dbReference>
<evidence type="ECO:0000259" key="5">
    <source>
        <dbReference type="Pfam" id="PF02775"/>
    </source>
</evidence>
<dbReference type="Gene3D" id="3.40.50.970">
    <property type="match status" value="2"/>
</dbReference>
<evidence type="ECO:0000313" key="8">
    <source>
        <dbReference type="Proteomes" id="UP000646738"/>
    </source>
</evidence>
<dbReference type="Pfam" id="PF02776">
    <property type="entry name" value="TPP_enzyme_N"/>
    <property type="match status" value="1"/>
</dbReference>
<name>A0ABQ3RF48_STRRR</name>
<keyword evidence="8" id="KW-1185">Reference proteome</keyword>
<dbReference type="InterPro" id="IPR012000">
    <property type="entry name" value="Thiamin_PyroP_enz_cen_dom"/>
</dbReference>
<dbReference type="RefSeq" id="WP_189990365.1">
    <property type="nucleotide sequence ID" value="NZ_BNCB01000002.1"/>
</dbReference>
<dbReference type="SUPFAM" id="SSF52518">
    <property type="entry name" value="Thiamin diphosphate-binding fold (THDP-binding)"/>
    <property type="match status" value="2"/>
</dbReference>
<proteinExistence type="inferred from homology"/>
<accession>A0ABQ3RF48</accession>
<evidence type="ECO:0000256" key="1">
    <source>
        <dbReference type="ARBA" id="ARBA00007812"/>
    </source>
</evidence>
<feature type="domain" description="Thiamine pyrophosphate enzyme central" evidence="4">
    <location>
        <begin position="193"/>
        <end position="328"/>
    </location>
</feature>
<reference evidence="8" key="1">
    <citation type="submission" date="2023-07" db="EMBL/GenBank/DDBJ databases">
        <title>Whole genome shotgun sequence of Streptomyces achromogenes subsp. rubradiris NBRC 14000.</title>
        <authorList>
            <person name="Komaki H."/>
            <person name="Tamura T."/>
        </authorList>
    </citation>
    <scope>NUCLEOTIDE SEQUENCE [LARGE SCALE GENOMIC DNA]</scope>
    <source>
        <strain evidence="8">NBRC 14000</strain>
    </source>
</reference>
<dbReference type="InterPro" id="IPR045229">
    <property type="entry name" value="TPP_enz"/>
</dbReference>
<dbReference type="PANTHER" id="PTHR18968">
    <property type="entry name" value="THIAMINE PYROPHOSPHATE ENZYMES"/>
    <property type="match status" value="1"/>
</dbReference>
<feature type="domain" description="Thiamine pyrophosphate enzyme N-terminal TPP-binding" evidence="6">
    <location>
        <begin position="4"/>
        <end position="121"/>
    </location>
</feature>
<dbReference type="NCBIfam" id="TIGR01504">
    <property type="entry name" value="glyox_carbo_lig"/>
    <property type="match status" value="1"/>
</dbReference>
<comment type="caution">
    <text evidence="7">The sequence shown here is derived from an EMBL/GenBank/DDBJ whole genome shotgun (WGS) entry which is preliminary data.</text>
</comment>
<dbReference type="Pfam" id="PF00205">
    <property type="entry name" value="TPP_enzyme_M"/>
    <property type="match status" value="1"/>
</dbReference>
<dbReference type="SUPFAM" id="SSF52467">
    <property type="entry name" value="DHS-like NAD/FAD-binding domain"/>
    <property type="match status" value="1"/>
</dbReference>
<evidence type="ECO:0000313" key="7">
    <source>
        <dbReference type="EMBL" id="GHI54470.1"/>
    </source>
</evidence>
<evidence type="ECO:0000259" key="6">
    <source>
        <dbReference type="Pfam" id="PF02776"/>
    </source>
</evidence>
<keyword evidence="2 3" id="KW-0786">Thiamine pyrophosphate</keyword>
<feature type="domain" description="Thiamine pyrophosphate enzyme TPP-binding" evidence="5">
    <location>
        <begin position="394"/>
        <end position="553"/>
    </location>
</feature>